<proteinExistence type="inferred from homology"/>
<dbReference type="PANTHER" id="PTHR10535">
    <property type="entry name" value="DNA-DIRECTED RNA POLYMERASES I, II, AND III SUBUNIT RPABC1"/>
    <property type="match status" value="1"/>
</dbReference>
<dbReference type="GO" id="GO:0055029">
    <property type="term" value="C:nuclear DNA-directed RNA polymerase complex"/>
    <property type="evidence" value="ECO:0007669"/>
    <property type="project" value="UniProtKB-ARBA"/>
</dbReference>
<dbReference type="InterPro" id="IPR014381">
    <property type="entry name" value="Arch_Rpo5/euc_Rpb5"/>
</dbReference>
<comment type="similarity">
    <text evidence="3">Belongs to the archaeal Rpo5/eukaryotic RPB5 RNA polymerase subunit family.</text>
</comment>
<dbReference type="InterPro" id="IPR036710">
    <property type="entry name" value="RNA_pol_Rpb5_N_sf"/>
</dbReference>
<dbReference type="Gene3D" id="3.90.940.20">
    <property type="entry name" value="RPB5-like RNA polymerase subunit"/>
    <property type="match status" value="1"/>
</dbReference>
<dbReference type="AlphaFoldDB" id="A0AAQ3Q4A6"/>
<keyword evidence="6" id="KW-0804">Transcription</keyword>
<sequence length="223" mass="25544">MEIADADDGGMPECLCSFTDSGSVESHRFFLARRTLLEMLRDRGFPVPDDDIALTLPAFRAKFGENPRLDDLRISFTISSDPPKKVLAIFCGTDPFKLSTVREISSYVNKERLTNLILILQNKMTSKARGAIKEIFKFRVEIFQVTELLVNITKHALKPRHELLNEEEKQKLLKKYNVVESQLPRMLESDAVTRYYGYEKGQIVKVTYDGELTGSHVTYRCIM</sequence>
<dbReference type="GO" id="GO:0042797">
    <property type="term" value="P:tRNA transcription by RNA polymerase III"/>
    <property type="evidence" value="ECO:0007669"/>
    <property type="project" value="TreeGrafter"/>
</dbReference>
<gene>
    <name evidence="6" type="ORF">Cni_G04236</name>
</gene>
<dbReference type="GO" id="GO:0006362">
    <property type="term" value="P:transcription elongation by RNA polymerase I"/>
    <property type="evidence" value="ECO:0007669"/>
    <property type="project" value="TreeGrafter"/>
</dbReference>
<evidence type="ECO:0000256" key="1">
    <source>
        <dbReference type="ARBA" id="ARBA00004123"/>
    </source>
</evidence>
<feature type="domain" description="RNA polymerase Rpb5 N-terminal" evidence="5">
    <location>
        <begin position="25"/>
        <end position="105"/>
    </location>
</feature>
<dbReference type="Pfam" id="PF03871">
    <property type="entry name" value="RNA_pol_Rpb5_N"/>
    <property type="match status" value="1"/>
</dbReference>
<dbReference type="SUPFAM" id="SSF55287">
    <property type="entry name" value="RPB5-like RNA polymerase subunit"/>
    <property type="match status" value="1"/>
</dbReference>
<dbReference type="SUPFAM" id="SSF53036">
    <property type="entry name" value="Eukaryotic RPB5 N-terminal domain"/>
    <property type="match status" value="1"/>
</dbReference>
<dbReference type="PIRSF" id="PIRSF000747">
    <property type="entry name" value="RPB5"/>
    <property type="match status" value="1"/>
</dbReference>
<dbReference type="GO" id="GO:0006366">
    <property type="term" value="P:transcription by RNA polymerase II"/>
    <property type="evidence" value="ECO:0007669"/>
    <property type="project" value="TreeGrafter"/>
</dbReference>
<evidence type="ECO:0000259" key="4">
    <source>
        <dbReference type="Pfam" id="PF01191"/>
    </source>
</evidence>
<evidence type="ECO:0000256" key="2">
    <source>
        <dbReference type="ARBA" id="ARBA00023242"/>
    </source>
</evidence>
<dbReference type="Gene3D" id="3.40.1340.10">
    <property type="entry name" value="RNA polymerase, Rpb5, N-terminal domain"/>
    <property type="match status" value="1"/>
</dbReference>
<feature type="domain" description="RNA polymerase subunit H/Rpb5 C-terminal" evidence="4">
    <location>
        <begin position="150"/>
        <end position="222"/>
    </location>
</feature>
<comment type="subcellular location">
    <subcellularLocation>
        <location evidence="1">Nucleus</location>
    </subcellularLocation>
</comment>
<name>A0AAQ3Q4A6_9LILI</name>
<keyword evidence="6" id="KW-0240">DNA-directed RNA polymerase</keyword>
<keyword evidence="7" id="KW-1185">Reference proteome</keyword>
<dbReference type="FunFam" id="3.90.940.20:FF:000001">
    <property type="entry name" value="DNA-directed RNA polymerases I, II, and III subunit RPABC1"/>
    <property type="match status" value="1"/>
</dbReference>
<organism evidence="6 7">
    <name type="scientific">Canna indica</name>
    <name type="common">Indian-shot</name>
    <dbReference type="NCBI Taxonomy" id="4628"/>
    <lineage>
        <taxon>Eukaryota</taxon>
        <taxon>Viridiplantae</taxon>
        <taxon>Streptophyta</taxon>
        <taxon>Embryophyta</taxon>
        <taxon>Tracheophyta</taxon>
        <taxon>Spermatophyta</taxon>
        <taxon>Magnoliopsida</taxon>
        <taxon>Liliopsida</taxon>
        <taxon>Zingiberales</taxon>
        <taxon>Cannaceae</taxon>
        <taxon>Canna</taxon>
    </lineage>
</organism>
<dbReference type="GO" id="GO:0003899">
    <property type="term" value="F:DNA-directed RNA polymerase activity"/>
    <property type="evidence" value="ECO:0007669"/>
    <property type="project" value="InterPro"/>
</dbReference>
<dbReference type="Pfam" id="PF01191">
    <property type="entry name" value="RNA_pol_Rpb5_C"/>
    <property type="match status" value="1"/>
</dbReference>
<dbReference type="GO" id="GO:0003677">
    <property type="term" value="F:DNA binding"/>
    <property type="evidence" value="ECO:0007669"/>
    <property type="project" value="InterPro"/>
</dbReference>
<evidence type="ECO:0000259" key="5">
    <source>
        <dbReference type="Pfam" id="PF03871"/>
    </source>
</evidence>
<keyword evidence="2" id="KW-0539">Nucleus</keyword>
<dbReference type="Proteomes" id="UP001327560">
    <property type="component" value="Chromosome 1"/>
</dbReference>
<evidence type="ECO:0000313" key="6">
    <source>
        <dbReference type="EMBL" id="WOK95529.1"/>
    </source>
</evidence>
<evidence type="ECO:0000256" key="3">
    <source>
        <dbReference type="ARBA" id="ARBA00025765"/>
    </source>
</evidence>
<dbReference type="InterPro" id="IPR035913">
    <property type="entry name" value="RPB5-like_sf"/>
</dbReference>
<dbReference type="InterPro" id="IPR000783">
    <property type="entry name" value="RNA_pol_subH/Rpb5_C"/>
</dbReference>
<protein>
    <submittedName>
        <fullName evidence="6">DNA-directed RNA polymerase V subunit 5A-like</fullName>
    </submittedName>
</protein>
<reference evidence="6 7" key="1">
    <citation type="submission" date="2023-10" db="EMBL/GenBank/DDBJ databases">
        <title>Chromosome-scale genome assembly provides insights into flower coloration mechanisms of Canna indica.</title>
        <authorList>
            <person name="Li C."/>
        </authorList>
    </citation>
    <scope>NUCLEOTIDE SEQUENCE [LARGE SCALE GENOMIC DNA]</scope>
    <source>
        <tissue evidence="6">Flower</tissue>
    </source>
</reference>
<dbReference type="EMBL" id="CP136890">
    <property type="protein sequence ID" value="WOK95529.1"/>
    <property type="molecule type" value="Genomic_DNA"/>
</dbReference>
<dbReference type="PANTHER" id="PTHR10535:SF2">
    <property type="entry name" value="DNA-DIRECTED RNA POLYMERASE V SUBUNIT 5A"/>
    <property type="match status" value="1"/>
</dbReference>
<accession>A0AAQ3Q4A6</accession>
<dbReference type="InterPro" id="IPR005571">
    <property type="entry name" value="RNA_pol_Rpb5_N"/>
</dbReference>
<evidence type="ECO:0000313" key="7">
    <source>
        <dbReference type="Proteomes" id="UP001327560"/>
    </source>
</evidence>